<evidence type="ECO:0000313" key="3">
    <source>
        <dbReference type="Proteomes" id="UP000188181"/>
    </source>
</evidence>
<feature type="signal peptide" evidence="1">
    <location>
        <begin position="1"/>
        <end position="23"/>
    </location>
</feature>
<dbReference type="InterPro" id="IPR016024">
    <property type="entry name" value="ARM-type_fold"/>
</dbReference>
<dbReference type="SUPFAM" id="SSF48371">
    <property type="entry name" value="ARM repeat"/>
    <property type="match status" value="2"/>
</dbReference>
<keyword evidence="3" id="KW-1185">Reference proteome</keyword>
<dbReference type="OrthoDB" id="243067at2"/>
<keyword evidence="1" id="KW-0732">Signal</keyword>
<protein>
    <recommendedName>
        <fullName evidence="4">HEAT repeat domain-containing protein</fullName>
    </recommendedName>
</protein>
<evidence type="ECO:0008006" key="4">
    <source>
        <dbReference type="Google" id="ProtNLM"/>
    </source>
</evidence>
<dbReference type="Pfam" id="PF13646">
    <property type="entry name" value="HEAT_2"/>
    <property type="match status" value="1"/>
</dbReference>
<reference evidence="3" key="1">
    <citation type="submission" date="2017-02" db="EMBL/GenBank/DDBJ databases">
        <title>Comparative genomics and description of representatives of a novel lineage of planctomycetes thriving in anoxic sediments.</title>
        <authorList>
            <person name="Spring S."/>
            <person name="Bunk B."/>
            <person name="Sproer C."/>
        </authorList>
    </citation>
    <scope>NUCLEOTIDE SEQUENCE [LARGE SCALE GENOMIC DNA]</scope>
    <source>
        <strain evidence="3">SM-Chi-D1</strain>
    </source>
</reference>
<gene>
    <name evidence="2" type="ORF">SMSP2_02544</name>
</gene>
<feature type="chain" id="PRO_5012910168" description="HEAT repeat domain-containing protein" evidence="1">
    <location>
        <begin position="24"/>
        <end position="588"/>
    </location>
</feature>
<name>A0A1R7T619_9BACT</name>
<evidence type="ECO:0000256" key="1">
    <source>
        <dbReference type="SAM" id="SignalP"/>
    </source>
</evidence>
<accession>A0A1R7T619</accession>
<evidence type="ECO:0000313" key="2">
    <source>
        <dbReference type="EMBL" id="AQQ72163.1"/>
    </source>
</evidence>
<sequence precursor="true">MGNLRNMLPAALVLFITIAPSMAELESDWNDFLHYTAIGKFELAKGYADTILGSDPDPVALLALTEENPRAYSLLLNIYNNNDQLKDTAGELIDLIEKGRYMRRIDPEIIRQEIARLSTTIRGRMKAEGRLKNAGEYAVPFLLDELGKNVDQDPFAFIAGAMAKMDNDACRPLQTALQMSDPAVKAEVVRALGKIGYEQSLPYLKYVYETEELGDIRELAGRSIESISASAMKVPAAELFYGLAERYFYHNESLRPSSDYDIANIWFWNEDQGRIVREEVSKEYFMELMAMRCCEWALKADPETGKAISLWLNSFFRVEKTGLELPKYFGDNHPDASTYARTCGPEYLHQALSRSLKDNDAYTALGLIEALVTNAGEASLLYRIGTEQPLVTALSFDDIKVRYSSAIAIGNAKPGKNFEGSSLIIENLSQALLGEPVEGLDADAANEYAYRAMAVLTGLAVSENELIDISKAQQPLERILSREDDVLRVQAANVLAYLEAGSAQQAIAAAALDENLALEVRVELFSALSDSAKMNGCSLDDKTIDTIYQMSGSNEIEPALRSAAAAAFGSLNLPSSKVKDLLLDQAVS</sequence>
<dbReference type="EMBL" id="CP019646">
    <property type="protein sequence ID" value="AQQ72163.1"/>
    <property type="molecule type" value="Genomic_DNA"/>
</dbReference>
<dbReference type="RefSeq" id="WP_146684383.1">
    <property type="nucleotide sequence ID" value="NZ_CP019646.1"/>
</dbReference>
<dbReference type="Gene3D" id="1.25.10.10">
    <property type="entry name" value="Leucine-rich Repeat Variant"/>
    <property type="match status" value="2"/>
</dbReference>
<dbReference type="InterPro" id="IPR011989">
    <property type="entry name" value="ARM-like"/>
</dbReference>
<proteinExistence type="predicted"/>
<dbReference type="KEGG" id="pbas:SMSP2_02544"/>
<dbReference type="Proteomes" id="UP000188181">
    <property type="component" value="Chromosome"/>
</dbReference>
<organism evidence="2 3">
    <name type="scientific">Limihaloglobus sulfuriphilus</name>
    <dbReference type="NCBI Taxonomy" id="1851148"/>
    <lineage>
        <taxon>Bacteria</taxon>
        <taxon>Pseudomonadati</taxon>
        <taxon>Planctomycetota</taxon>
        <taxon>Phycisphaerae</taxon>
        <taxon>Sedimentisphaerales</taxon>
        <taxon>Sedimentisphaeraceae</taxon>
        <taxon>Limihaloglobus</taxon>
    </lineage>
</organism>
<dbReference type="STRING" id="1851148.SMSP2_02544"/>
<dbReference type="AlphaFoldDB" id="A0A1R7T619"/>